<dbReference type="PANTHER" id="PTHR43741:SF4">
    <property type="entry name" value="FMN-DEPENDENT NADH:QUINONE OXIDOREDUCTASE"/>
    <property type="match status" value="1"/>
</dbReference>
<dbReference type="PANTHER" id="PTHR43741">
    <property type="entry name" value="FMN-DEPENDENT NADH-AZOREDUCTASE 1"/>
    <property type="match status" value="1"/>
</dbReference>
<dbReference type="InterPro" id="IPR029039">
    <property type="entry name" value="Flavoprotein-like_sf"/>
</dbReference>
<evidence type="ECO:0000313" key="3">
    <source>
        <dbReference type="Proteomes" id="UP001204376"/>
    </source>
</evidence>
<gene>
    <name evidence="2" type="ORF">NPE20_16360</name>
</gene>
<name>A0ABT1T4J6_9SPHI</name>
<dbReference type="Pfam" id="PF02525">
    <property type="entry name" value="Flavodoxin_2"/>
    <property type="match status" value="1"/>
</dbReference>
<dbReference type="InterPro" id="IPR050104">
    <property type="entry name" value="FMN-dep_NADH:Q_OxRdtase_AzoR1"/>
</dbReference>
<dbReference type="InterPro" id="IPR003680">
    <property type="entry name" value="Flavodoxin_fold"/>
</dbReference>
<dbReference type="Proteomes" id="UP001204376">
    <property type="component" value="Unassembled WGS sequence"/>
</dbReference>
<feature type="domain" description="Flavodoxin-like fold" evidence="1">
    <location>
        <begin position="5"/>
        <end position="126"/>
    </location>
</feature>
<keyword evidence="3" id="KW-1185">Reference proteome</keyword>
<dbReference type="SUPFAM" id="SSF52218">
    <property type="entry name" value="Flavoproteins"/>
    <property type="match status" value="1"/>
</dbReference>
<protein>
    <submittedName>
        <fullName evidence="2">NAD(P)H-dependent oxidoreductase</fullName>
    </submittedName>
</protein>
<dbReference type="RefSeq" id="WP_256539739.1">
    <property type="nucleotide sequence ID" value="NZ_JANHOH010000003.1"/>
</dbReference>
<evidence type="ECO:0000313" key="2">
    <source>
        <dbReference type="EMBL" id="MCQ6959552.1"/>
    </source>
</evidence>
<evidence type="ECO:0000259" key="1">
    <source>
        <dbReference type="Pfam" id="PF02525"/>
    </source>
</evidence>
<sequence length="132" mass="15045">MYGNYADQSEEAMSELLEADIIVISVPVYNFHSTLKAWIDHIVRGGRTIKFDENGVEGLVKSKKIYLAISSKGVYSEVPMKQFDFVKPYLRYVLGYMGMTDVTVLRVEDSSLPDEQQMALERILADFTADHR</sequence>
<organism evidence="2 3">
    <name type="scientific">Mucilaginibacter aquariorum</name>
    <dbReference type="NCBI Taxonomy" id="2967225"/>
    <lineage>
        <taxon>Bacteria</taxon>
        <taxon>Pseudomonadati</taxon>
        <taxon>Bacteroidota</taxon>
        <taxon>Sphingobacteriia</taxon>
        <taxon>Sphingobacteriales</taxon>
        <taxon>Sphingobacteriaceae</taxon>
        <taxon>Mucilaginibacter</taxon>
    </lineage>
</organism>
<dbReference type="Gene3D" id="3.40.50.360">
    <property type="match status" value="1"/>
</dbReference>
<comment type="caution">
    <text evidence="2">The sequence shown here is derived from an EMBL/GenBank/DDBJ whole genome shotgun (WGS) entry which is preliminary data.</text>
</comment>
<dbReference type="EMBL" id="JANHOH010000003">
    <property type="protein sequence ID" value="MCQ6959552.1"/>
    <property type="molecule type" value="Genomic_DNA"/>
</dbReference>
<proteinExistence type="predicted"/>
<reference evidence="2 3" key="1">
    <citation type="submission" date="2022-07" db="EMBL/GenBank/DDBJ databases">
        <title>Mucilaginibacter sp. JC4.</title>
        <authorList>
            <person name="Le V."/>
            <person name="Ko S.-R."/>
            <person name="Ahn C.-Y."/>
            <person name="Oh H.-M."/>
        </authorList>
    </citation>
    <scope>NUCLEOTIDE SEQUENCE [LARGE SCALE GENOMIC DNA]</scope>
    <source>
        <strain evidence="2 3">JC4</strain>
    </source>
</reference>
<accession>A0ABT1T4J6</accession>